<proteinExistence type="predicted"/>
<dbReference type="PROSITE" id="PS50093">
    <property type="entry name" value="PKD"/>
    <property type="match status" value="1"/>
</dbReference>
<dbReference type="InterPro" id="IPR013783">
    <property type="entry name" value="Ig-like_fold"/>
</dbReference>
<dbReference type="InterPro" id="IPR000601">
    <property type="entry name" value="PKD_dom"/>
</dbReference>
<reference evidence="3 4" key="1">
    <citation type="submission" date="2020-02" db="EMBL/GenBank/DDBJ databases">
        <authorList>
            <person name="Babadi Z.K."/>
            <person name="Risdian C."/>
            <person name="Ebrahimipour G.H."/>
            <person name="Wink J."/>
        </authorList>
    </citation>
    <scope>NUCLEOTIDE SEQUENCE [LARGE SCALE GENOMIC DNA]</scope>
    <source>
        <strain evidence="3 4">ZKHCc1 1396</strain>
    </source>
</reference>
<organism evidence="3 4">
    <name type="scientific">Corallococcus soli</name>
    <dbReference type="NCBI Taxonomy" id="2710757"/>
    <lineage>
        <taxon>Bacteria</taxon>
        <taxon>Pseudomonadati</taxon>
        <taxon>Myxococcota</taxon>
        <taxon>Myxococcia</taxon>
        <taxon>Myxococcales</taxon>
        <taxon>Cystobacterineae</taxon>
        <taxon>Myxococcaceae</taxon>
        <taxon>Corallococcus</taxon>
    </lineage>
</organism>
<comment type="caution">
    <text evidence="3">The sequence shown here is derived from an EMBL/GenBank/DDBJ whole genome shotgun (WGS) entry which is preliminary data.</text>
</comment>
<dbReference type="Gene3D" id="2.60.40.10">
    <property type="entry name" value="Immunoglobulins"/>
    <property type="match status" value="1"/>
</dbReference>
<dbReference type="SUPFAM" id="SSF49299">
    <property type="entry name" value="PKD domain"/>
    <property type="match status" value="1"/>
</dbReference>
<name>A0ABR9PZM0_9BACT</name>
<dbReference type="RefSeq" id="WP_193430442.1">
    <property type="nucleotide sequence ID" value="NZ_JAAIYO010000017.1"/>
</dbReference>
<gene>
    <name evidence="3" type="ORF">G4177_34600</name>
</gene>
<dbReference type="InterPro" id="IPR035986">
    <property type="entry name" value="PKD_dom_sf"/>
</dbReference>
<keyword evidence="4" id="KW-1185">Reference proteome</keyword>
<dbReference type="CDD" id="cd00146">
    <property type="entry name" value="PKD"/>
    <property type="match status" value="1"/>
</dbReference>
<dbReference type="EMBL" id="JAAIYO010000017">
    <property type="protein sequence ID" value="MBE4753294.1"/>
    <property type="molecule type" value="Genomic_DNA"/>
</dbReference>
<accession>A0ABR9PZM0</accession>
<dbReference type="Proteomes" id="UP001516472">
    <property type="component" value="Unassembled WGS sequence"/>
</dbReference>
<feature type="compositionally biased region" description="Pro residues" evidence="1">
    <location>
        <begin position="392"/>
        <end position="406"/>
    </location>
</feature>
<dbReference type="Pfam" id="PF00801">
    <property type="entry name" value="PKD"/>
    <property type="match status" value="1"/>
</dbReference>
<feature type="region of interest" description="Disordered" evidence="1">
    <location>
        <begin position="385"/>
        <end position="406"/>
    </location>
</feature>
<feature type="domain" description="PKD" evidence="2">
    <location>
        <begin position="209"/>
        <end position="237"/>
    </location>
</feature>
<protein>
    <submittedName>
        <fullName evidence="3">PKD domain-containing protein</fullName>
    </submittedName>
</protein>
<sequence>MRVLLTGGALLGVGLAWVLLQDGEPPLPPVHPVAVVAAPARIAEVTPRPVVRAQPLAPPPVPPAATAAALSAALSEERVVLSSSAIIEGVDADQPWVCTGELLTLSARTGGKAEPGMVPRWVWPGSETGAELHPGARLPWRAPATAGRYFVHFQLCKDLGGRRVGVLAEQVVGIDVRACGAGEGQADTLRIEVAQRGNEDFSFRAVSLEPAAVYTWSFGDGTSTVTTEPGATHVYAKQAPGAPDVRGFTVSLSARGREGERTATRFVWVRGQPPSDAPPGANLKVERVPGRAGEEGWRSHVQVDIPEGGDVAWERVERLTVSWDDQVDVRTSGWRELITVEEDLGRGGFRGHVTVPSSSVRPEVKQVIDILHGRDATGRELSLSWASFKAAPPRPSAPPSERPPPK</sequence>
<evidence type="ECO:0000256" key="1">
    <source>
        <dbReference type="SAM" id="MobiDB-lite"/>
    </source>
</evidence>
<evidence type="ECO:0000313" key="4">
    <source>
        <dbReference type="Proteomes" id="UP001516472"/>
    </source>
</evidence>
<evidence type="ECO:0000313" key="3">
    <source>
        <dbReference type="EMBL" id="MBE4753294.1"/>
    </source>
</evidence>
<evidence type="ECO:0000259" key="2">
    <source>
        <dbReference type="PROSITE" id="PS50093"/>
    </source>
</evidence>